<reference evidence="2 3" key="1">
    <citation type="journal article" date="2016" name="Nat. Commun.">
        <title>Thousands of microbial genomes shed light on interconnected biogeochemical processes in an aquifer system.</title>
        <authorList>
            <person name="Anantharaman K."/>
            <person name="Brown C.T."/>
            <person name="Hug L.A."/>
            <person name="Sharon I."/>
            <person name="Castelle C.J."/>
            <person name="Probst A.J."/>
            <person name="Thomas B.C."/>
            <person name="Singh A."/>
            <person name="Wilkins M.J."/>
            <person name="Karaoz U."/>
            <person name="Brodie E.L."/>
            <person name="Williams K.H."/>
            <person name="Hubbard S.S."/>
            <person name="Banfield J.F."/>
        </authorList>
    </citation>
    <scope>NUCLEOTIDE SEQUENCE [LARGE SCALE GENOMIC DNA]</scope>
</reference>
<proteinExistence type="predicted"/>
<evidence type="ECO:0000313" key="3">
    <source>
        <dbReference type="Proteomes" id="UP000178127"/>
    </source>
</evidence>
<comment type="caution">
    <text evidence="2">The sequence shown here is derived from an EMBL/GenBank/DDBJ whole genome shotgun (WGS) entry which is preliminary data.</text>
</comment>
<name>A0A1F4V770_UNCKA</name>
<evidence type="ECO:0000259" key="1">
    <source>
        <dbReference type="Pfam" id="PF21956"/>
    </source>
</evidence>
<dbReference type="AlphaFoldDB" id="A0A1F4V770"/>
<protein>
    <recommendedName>
        <fullName evidence="1">DUF6922 domain-containing protein</fullName>
    </recommendedName>
</protein>
<dbReference type="Pfam" id="PF21956">
    <property type="entry name" value="DUF6922"/>
    <property type="match status" value="1"/>
</dbReference>
<gene>
    <name evidence="2" type="ORF">A3D91_01605</name>
</gene>
<dbReference type="Proteomes" id="UP000178127">
    <property type="component" value="Unassembled WGS sequence"/>
</dbReference>
<dbReference type="EMBL" id="MEVD01000017">
    <property type="protein sequence ID" value="OGC52991.1"/>
    <property type="molecule type" value="Genomic_DNA"/>
</dbReference>
<organism evidence="2 3">
    <name type="scientific">candidate division WWE3 bacterium RIFCSPHIGHO2_02_FULL_38_14</name>
    <dbReference type="NCBI Taxonomy" id="1802620"/>
    <lineage>
        <taxon>Bacteria</taxon>
        <taxon>Katanobacteria</taxon>
    </lineage>
</organism>
<sequence length="92" mass="10846">MQSNLPKNLNKYFWDTNISNLSLEKNSTYIIERLLELGDLNELEWLNKNYSKEQISKILQSSRRISPKTGNFFSIYYGIPKESLVCMKKHSI</sequence>
<feature type="domain" description="DUF6922" evidence="1">
    <location>
        <begin position="10"/>
        <end position="59"/>
    </location>
</feature>
<evidence type="ECO:0000313" key="2">
    <source>
        <dbReference type="EMBL" id="OGC52991.1"/>
    </source>
</evidence>
<accession>A0A1F4V770</accession>
<dbReference type="InterPro" id="IPR053830">
    <property type="entry name" value="DUF6922"/>
</dbReference>
<dbReference type="STRING" id="1802620.A3D91_01605"/>